<name>A0AAV9NT22_9EURO</name>
<protein>
    <submittedName>
        <fullName evidence="2">Uncharacterized protein</fullName>
    </submittedName>
</protein>
<comment type="caution">
    <text evidence="2">The sequence shown here is derived from an EMBL/GenBank/DDBJ whole genome shotgun (WGS) entry which is preliminary data.</text>
</comment>
<dbReference type="GeneID" id="89969383"/>
<evidence type="ECO:0000313" key="2">
    <source>
        <dbReference type="EMBL" id="KAK5065323.1"/>
    </source>
</evidence>
<dbReference type="Proteomes" id="UP001358417">
    <property type="component" value="Unassembled WGS sequence"/>
</dbReference>
<feature type="compositionally biased region" description="Basic and acidic residues" evidence="1">
    <location>
        <begin position="52"/>
        <end position="63"/>
    </location>
</feature>
<sequence length="72" mass="7654">MGGAQAASESTPGCLPPTPDRQLGLNSKKLLKADFAFNYSPPQGPKGSSIELRIRGRSKDGKNKKIWGPEAT</sequence>
<keyword evidence="3" id="KW-1185">Reference proteome</keyword>
<evidence type="ECO:0000256" key="1">
    <source>
        <dbReference type="SAM" id="MobiDB-lite"/>
    </source>
</evidence>
<feature type="region of interest" description="Disordered" evidence="1">
    <location>
        <begin position="1"/>
        <end position="24"/>
    </location>
</feature>
<feature type="region of interest" description="Disordered" evidence="1">
    <location>
        <begin position="37"/>
        <end position="72"/>
    </location>
</feature>
<dbReference type="EMBL" id="JAVRRD010000001">
    <property type="protein sequence ID" value="KAK5065323.1"/>
    <property type="molecule type" value="Genomic_DNA"/>
</dbReference>
<organism evidence="2 3">
    <name type="scientific">Exophiala bonariae</name>
    <dbReference type="NCBI Taxonomy" id="1690606"/>
    <lineage>
        <taxon>Eukaryota</taxon>
        <taxon>Fungi</taxon>
        <taxon>Dikarya</taxon>
        <taxon>Ascomycota</taxon>
        <taxon>Pezizomycotina</taxon>
        <taxon>Eurotiomycetes</taxon>
        <taxon>Chaetothyriomycetidae</taxon>
        <taxon>Chaetothyriales</taxon>
        <taxon>Herpotrichiellaceae</taxon>
        <taxon>Exophiala</taxon>
    </lineage>
</organism>
<dbReference type="AlphaFoldDB" id="A0AAV9NT22"/>
<reference evidence="2 3" key="1">
    <citation type="submission" date="2023-08" db="EMBL/GenBank/DDBJ databases">
        <title>Black Yeasts Isolated from many extreme environments.</title>
        <authorList>
            <person name="Coleine C."/>
            <person name="Stajich J.E."/>
            <person name="Selbmann L."/>
        </authorList>
    </citation>
    <scope>NUCLEOTIDE SEQUENCE [LARGE SCALE GENOMIC DNA]</scope>
    <source>
        <strain evidence="2 3">CCFEE 5792</strain>
    </source>
</reference>
<gene>
    <name evidence="2" type="ORF">LTR84_001161</name>
</gene>
<dbReference type="RefSeq" id="XP_064712647.1">
    <property type="nucleotide sequence ID" value="XM_064844787.1"/>
</dbReference>
<evidence type="ECO:0000313" key="3">
    <source>
        <dbReference type="Proteomes" id="UP001358417"/>
    </source>
</evidence>
<proteinExistence type="predicted"/>
<accession>A0AAV9NT22</accession>